<dbReference type="InterPro" id="IPR027417">
    <property type="entry name" value="P-loop_NTPase"/>
</dbReference>
<evidence type="ECO:0000256" key="3">
    <source>
        <dbReference type="SAM" id="Phobius"/>
    </source>
</evidence>
<dbReference type="InterPro" id="IPR058056">
    <property type="entry name" value="WH_TANC1/2"/>
</dbReference>
<dbReference type="PROSITE" id="PS50006">
    <property type="entry name" value="FHA_DOMAIN"/>
    <property type="match status" value="1"/>
</dbReference>
<name>A0A8B6DAL5_MYTGA</name>
<evidence type="ECO:0000313" key="6">
    <source>
        <dbReference type="Proteomes" id="UP000596742"/>
    </source>
</evidence>
<keyword evidence="3" id="KW-1133">Transmembrane helix</keyword>
<dbReference type="SUPFAM" id="SSF52540">
    <property type="entry name" value="P-loop containing nucleoside triphosphate hydrolases"/>
    <property type="match status" value="1"/>
</dbReference>
<dbReference type="PANTHER" id="PTHR24121">
    <property type="entry name" value="NO MECHANORECEPTOR POTENTIAL C, ISOFORM D-RELATED"/>
    <property type="match status" value="1"/>
</dbReference>
<feature type="repeat" description="ANK" evidence="2">
    <location>
        <begin position="841"/>
        <end position="873"/>
    </location>
</feature>
<dbReference type="PROSITE" id="PS50088">
    <property type="entry name" value="ANK_REPEAT"/>
    <property type="match status" value="1"/>
</dbReference>
<dbReference type="Pfam" id="PF24883">
    <property type="entry name" value="NPHP3_N"/>
    <property type="match status" value="1"/>
</dbReference>
<dbReference type="InterPro" id="IPR002110">
    <property type="entry name" value="Ankyrin_rpt"/>
</dbReference>
<dbReference type="InterPro" id="IPR036770">
    <property type="entry name" value="Ankyrin_rpt-contain_sf"/>
</dbReference>
<dbReference type="InterPro" id="IPR056884">
    <property type="entry name" value="NPHP3-like_N"/>
</dbReference>
<dbReference type="InterPro" id="IPR000253">
    <property type="entry name" value="FHA_dom"/>
</dbReference>
<feature type="transmembrane region" description="Helical" evidence="3">
    <location>
        <begin position="277"/>
        <end position="299"/>
    </location>
</feature>
<dbReference type="Pfam" id="PF25521">
    <property type="entry name" value="WHD_TANC1"/>
    <property type="match status" value="1"/>
</dbReference>
<dbReference type="SMART" id="SM00248">
    <property type="entry name" value="ANK"/>
    <property type="match status" value="10"/>
</dbReference>
<proteinExistence type="predicted"/>
<dbReference type="Pfam" id="PF12796">
    <property type="entry name" value="Ank_2"/>
    <property type="match status" value="2"/>
</dbReference>
<dbReference type="EMBL" id="UYJE01003039">
    <property type="protein sequence ID" value="VDI16031.1"/>
    <property type="molecule type" value="Genomic_DNA"/>
</dbReference>
<dbReference type="PANTHER" id="PTHR24121:SF21">
    <property type="entry name" value="ANKYRIN REPEAT FAMILY PROTEIN"/>
    <property type="match status" value="1"/>
</dbReference>
<evidence type="ECO:0000259" key="4">
    <source>
        <dbReference type="PROSITE" id="PS50006"/>
    </source>
</evidence>
<feature type="domain" description="FHA" evidence="4">
    <location>
        <begin position="1198"/>
        <end position="1249"/>
    </location>
</feature>
<protein>
    <recommendedName>
        <fullName evidence="4">FHA domain-containing protein</fullName>
    </recommendedName>
</protein>
<accession>A0A8B6DAL5</accession>
<keyword evidence="1" id="KW-0677">Repeat</keyword>
<dbReference type="Gene3D" id="1.25.40.20">
    <property type="entry name" value="Ankyrin repeat-containing domain"/>
    <property type="match status" value="5"/>
</dbReference>
<keyword evidence="3" id="KW-0812">Transmembrane</keyword>
<gene>
    <name evidence="5" type="ORF">MGAL_10B023820</name>
</gene>
<keyword evidence="2" id="KW-0040">ANK repeat</keyword>
<sequence>MIQINSEHFDNFKSVAVALKITVDGLQDYVHSKLRSLHQSIYRKCSVGQCHDNCSRRYGHIFSQWCTTCQTWKKELHRLNRHRKHWENIKWNKLDTIDFPFSYEEACKVFVQDFSNRRQGLFEDLSALMSICRNLRHFNCVINDNIIGDILRTRNTYFAHNYALSLHAVEKAQCFNCLIVLFKIPEIACTQSSKTVLNVLEEMKTSQNIPERILHKPNVQYTLAVIKDALNTTTNKELEENTISNPFYDECVNNEHVRVKRFTNKQKTPTRNCTIKILRLTIFLTTLGIGTFIILYGLLSKDTIPVKGCLSVRFDEYWRSELDFDSYVEEKSNESIIERQWILQKIQAHSDTKRKGILVSADMGFGKSTIVSDIVCADPNSIWYSLRQQVLVYHMCRYDLILSSKPEVFVRNLAGAIVRTNPEIGNAILSDDMALDFLYGKCSMDPVACLEFSVLNKLRHSYTDRKHLIIIDAIDECETSGGTDLVDLLYKKIPFFPDNFQFLITSRNIERLLHKFKELEHIDLQIYTHNNLQDIRLYLEKVEQLTNDEIDKFTTISGRNFLHVKLYLQYCKDMSVDDCDSIPGTLEKIYTENLQRVFGKHGDLFNEFICLFEVLCSLQNPIDENKLFEVAGLKSEKIRSKALRILGNELRHFIKISNGYISFQHKSISDFLTDSSRKHLNFYVDSQNGHKLFAKYLLNVLNASKTDNLVDIVYHVAMSREPEYENILFKYVRELKSNLNVILLNNTYLNQAAKTVNCYKTLKLFINLIIPNVYHQADQRYNAWIKKVMPEAAFIAAQYGNEKSLLALLDHGSDIMYFHPDSSVPITNEIERTSCQYELFCGYTMLHIAAQRGYIKIVRELLHRNITLLYQHNNMQTNAFHLAAEYGHVHILRFFLNINSSLADTHSLYLASKNGHTKVVILLINYVEDKCLPCFFDLSWRPAVQSFDQSEDGSLLLKLEYNLNYLQELKLWPNFESVRLITCDSPLNAAVKNGYIEIVKILIKNNSKSVNCSIYDGSIPLFTAVKYNQYEIFKILYDLSDLSHKCKGIMYDRSKLTASEKEIIDFRKCPENAGMEHLLAIYDNLQLIKYHFKKGHKNWESRDKQGCTPVHHAFCHGSYTFVNFFIFEKRLNLNLLYRSTNGSSPFHLAASCQSFILHQYLKKMNERNLPVIPDVVDNQGHSILQYGLNKSISADDLVRIGKINKDDFVSSLYYVVISSRHNLLHKDEQNNNFLHYAAKAGNYVAFKLLYDLKLSERKMHLLLNQRNQNNRTPLEAAFDSLPRRKSFEAVRFPDNCSWTDVFFVNCKTNFSLLLSPHEYFIFVVFQYYHIQKSCSEINLVALLEISINKSRIYPILIMKVHADREVQSIIEKSFKIPFLLSKCNSPYIIELLLNTNKALRCDGKKSALHDIVHNDRNFQWTFRSLSFLDPLFKKYPAKYLDDCFDDQGYNLLHRSIMGAHSTTIQYLLDQEMNPWQQSKDNKTALEISIYKSPYNDNGIIPNYYTLGSKFQTVQYVSSKENQEVVYDNSRLIDFDNIAEFLLYINEIKYHQNRSHLCDSNKTEIGLIHIAAAKGLFRFLKKVKELYGTDYLRCEDRFGLTPIYIAHVYNQTKIVGWMRKLKLHLKRPEKRSEKVLLFNILDNYKSPGQYDWTCLLRYRHKYVGLIRNQILKCSFNSTHLPIHHSVMVKKYTYPVFRHLISTIENEITFLTLKTIVKVLHPRNKIGMDDLPSKLKLELHNVRVILCAHYMLQNRAYNFMRKFMLFRAGETEFVFLRFLSSIKEKTNARSKNTSVDDEQLFYDVYGNHYRHLRKFKMRSDLHYMWLNVYKIGFTEDSQTFFQLQIEALRRFELKHITKMCSKMHPKPSIFDYKDEQ</sequence>
<keyword evidence="3" id="KW-0472">Membrane</keyword>
<dbReference type="InterPro" id="IPR027897">
    <property type="entry name" value="DUF4559"/>
</dbReference>
<keyword evidence="6" id="KW-1185">Reference proteome</keyword>
<dbReference type="Proteomes" id="UP000596742">
    <property type="component" value="Unassembled WGS sequence"/>
</dbReference>
<dbReference type="SUPFAM" id="SSF48403">
    <property type="entry name" value="Ankyrin repeat"/>
    <property type="match status" value="2"/>
</dbReference>
<evidence type="ECO:0000256" key="1">
    <source>
        <dbReference type="ARBA" id="ARBA00022737"/>
    </source>
</evidence>
<organism evidence="5 6">
    <name type="scientific">Mytilus galloprovincialis</name>
    <name type="common">Mediterranean mussel</name>
    <dbReference type="NCBI Taxonomy" id="29158"/>
    <lineage>
        <taxon>Eukaryota</taxon>
        <taxon>Metazoa</taxon>
        <taxon>Spiralia</taxon>
        <taxon>Lophotrochozoa</taxon>
        <taxon>Mollusca</taxon>
        <taxon>Bivalvia</taxon>
        <taxon>Autobranchia</taxon>
        <taxon>Pteriomorphia</taxon>
        <taxon>Mytilida</taxon>
        <taxon>Mytiloidea</taxon>
        <taxon>Mytilidae</taxon>
        <taxon>Mytilinae</taxon>
        <taxon>Mytilus</taxon>
    </lineage>
</organism>
<evidence type="ECO:0000313" key="5">
    <source>
        <dbReference type="EMBL" id="VDI16031.1"/>
    </source>
</evidence>
<dbReference type="OrthoDB" id="5989012at2759"/>
<evidence type="ECO:0000256" key="2">
    <source>
        <dbReference type="PROSITE-ProRule" id="PRU00023"/>
    </source>
</evidence>
<reference evidence="5" key="1">
    <citation type="submission" date="2018-11" db="EMBL/GenBank/DDBJ databases">
        <authorList>
            <person name="Alioto T."/>
            <person name="Alioto T."/>
        </authorList>
    </citation>
    <scope>NUCLEOTIDE SEQUENCE</scope>
</reference>
<dbReference type="Pfam" id="PF15112">
    <property type="entry name" value="DUF4559"/>
    <property type="match status" value="1"/>
</dbReference>
<dbReference type="PROSITE" id="PS50297">
    <property type="entry name" value="ANK_REP_REGION"/>
    <property type="match status" value="1"/>
</dbReference>
<comment type="caution">
    <text evidence="5">The sequence shown here is derived from an EMBL/GenBank/DDBJ whole genome shotgun (WGS) entry which is preliminary data.</text>
</comment>